<dbReference type="RefSeq" id="WP_051519706.1">
    <property type="nucleotide sequence ID" value="NZ_JBOK01000039.1"/>
</dbReference>
<evidence type="ECO:0000256" key="6">
    <source>
        <dbReference type="SAM" id="Phobius"/>
    </source>
</evidence>
<sequence>MQANENSTHQTKDPVLLFFNRVIAQVSRVLAAIMVMVIIWGVVDVVYVLHQRLIAPPFMLLEIKDIMATFGAFMAVLIAIEIFHNIILYVEDNHNRQLAVEIVLGTALMAIARKVIVLDFNEVGAGHVYATATVALALSVGYYLIVIRAQGAKRRMSRSIIPSANG</sequence>
<gene>
    <name evidence="7" type="ORF">AX13_12460</name>
</gene>
<dbReference type="InterPro" id="IPR020948">
    <property type="entry name" value="P_starv_induced_PsiE-like"/>
</dbReference>
<evidence type="ECO:0000313" key="7">
    <source>
        <dbReference type="EMBL" id="EXU78487.1"/>
    </source>
</evidence>
<proteinExistence type="predicted"/>
<dbReference type="GO" id="GO:0005886">
    <property type="term" value="C:plasma membrane"/>
    <property type="evidence" value="ECO:0007669"/>
    <property type="project" value="UniProtKB-SubCell"/>
</dbReference>
<name>A0A014Q5M4_9BURK</name>
<protein>
    <submittedName>
        <fullName evidence="7">Membrane protein</fullName>
    </submittedName>
</protein>
<evidence type="ECO:0000313" key="8">
    <source>
        <dbReference type="Proteomes" id="UP000020766"/>
    </source>
</evidence>
<keyword evidence="3 6" id="KW-0812">Transmembrane</keyword>
<evidence type="ECO:0000256" key="3">
    <source>
        <dbReference type="ARBA" id="ARBA00022692"/>
    </source>
</evidence>
<feature type="transmembrane region" description="Helical" evidence="6">
    <location>
        <begin position="98"/>
        <end position="116"/>
    </location>
</feature>
<reference evidence="7 8" key="1">
    <citation type="submission" date="2014-01" db="EMBL/GenBank/DDBJ databases">
        <title>Interspecies Systems Biology Uncovers Metabolites Affecting C. elegans Gene Expression and Life History Traits.</title>
        <authorList>
            <person name="Watson E."/>
            <person name="Macneil L.T."/>
            <person name="Ritter A.D."/>
            <person name="Yilmaz L.S."/>
            <person name="Rosebrock A.P."/>
            <person name="Caudy A.A."/>
            <person name="Walhout A.J."/>
        </authorList>
    </citation>
    <scope>NUCLEOTIDE SEQUENCE [LARGE SCALE GENOMIC DNA]</scope>
    <source>
        <strain evidence="7 8">DA1877</strain>
    </source>
</reference>
<keyword evidence="5 6" id="KW-0472">Membrane</keyword>
<comment type="caution">
    <text evidence="7">The sequence shown here is derived from an EMBL/GenBank/DDBJ whole genome shotgun (WGS) entry which is preliminary data.</text>
</comment>
<feature type="transmembrane region" description="Helical" evidence="6">
    <location>
        <begin position="70"/>
        <end position="91"/>
    </location>
</feature>
<evidence type="ECO:0000256" key="2">
    <source>
        <dbReference type="ARBA" id="ARBA00022475"/>
    </source>
</evidence>
<dbReference type="Pfam" id="PF06146">
    <property type="entry name" value="PsiE"/>
    <property type="match status" value="1"/>
</dbReference>
<feature type="transmembrane region" description="Helical" evidence="6">
    <location>
        <begin position="128"/>
        <end position="147"/>
    </location>
</feature>
<accession>A0A014Q5M4</accession>
<keyword evidence="2" id="KW-1003">Cell membrane</keyword>
<evidence type="ECO:0000256" key="1">
    <source>
        <dbReference type="ARBA" id="ARBA00004651"/>
    </source>
</evidence>
<evidence type="ECO:0000256" key="5">
    <source>
        <dbReference type="ARBA" id="ARBA00023136"/>
    </source>
</evidence>
<feature type="transmembrane region" description="Helical" evidence="6">
    <location>
        <begin position="29"/>
        <end position="50"/>
    </location>
</feature>
<dbReference type="EMBL" id="JBOK01000039">
    <property type="protein sequence ID" value="EXU78487.1"/>
    <property type="molecule type" value="Genomic_DNA"/>
</dbReference>
<evidence type="ECO:0000256" key="4">
    <source>
        <dbReference type="ARBA" id="ARBA00022989"/>
    </source>
</evidence>
<keyword evidence="8" id="KW-1185">Reference proteome</keyword>
<keyword evidence="4 6" id="KW-1133">Transmembrane helix</keyword>
<dbReference type="Proteomes" id="UP000020766">
    <property type="component" value="Unassembled WGS sequence"/>
</dbReference>
<comment type="subcellular location">
    <subcellularLocation>
        <location evidence="1">Cell membrane</location>
        <topology evidence="1">Multi-pass membrane protein</topology>
    </subcellularLocation>
</comment>
<dbReference type="AlphaFoldDB" id="A0A014Q5M4"/>
<organism evidence="7 8">
    <name type="scientific">Comamonas aquatica DA1877</name>
    <dbReference type="NCBI Taxonomy" id="1457173"/>
    <lineage>
        <taxon>Bacteria</taxon>
        <taxon>Pseudomonadati</taxon>
        <taxon>Pseudomonadota</taxon>
        <taxon>Betaproteobacteria</taxon>
        <taxon>Burkholderiales</taxon>
        <taxon>Comamonadaceae</taxon>
        <taxon>Comamonas</taxon>
    </lineage>
</organism>
<dbReference type="PATRIC" id="fig|1457173.3.peg.3627"/>